<dbReference type="SUPFAM" id="SSF52402">
    <property type="entry name" value="Adenine nucleotide alpha hydrolases-like"/>
    <property type="match status" value="1"/>
</dbReference>
<reference evidence="2" key="1">
    <citation type="submission" date="2021-01" db="UniProtKB">
        <authorList>
            <consortium name="EnsemblPlants"/>
        </authorList>
    </citation>
    <scope>IDENTIFICATION</scope>
</reference>
<proteinExistence type="predicted"/>
<dbReference type="Gramene" id="Kaladp0089s0130.1.v1.1">
    <property type="protein sequence ID" value="Kaladp0089s0130.1.v1.1"/>
    <property type="gene ID" value="Kaladp0089s0130.v1.1"/>
</dbReference>
<protein>
    <submittedName>
        <fullName evidence="2">Uncharacterized protein</fullName>
    </submittedName>
</protein>
<dbReference type="Proteomes" id="UP000594263">
    <property type="component" value="Unplaced"/>
</dbReference>
<dbReference type="InterPro" id="IPR014729">
    <property type="entry name" value="Rossmann-like_a/b/a_fold"/>
</dbReference>
<feature type="compositionally biased region" description="Low complexity" evidence="1">
    <location>
        <begin position="250"/>
        <end position="264"/>
    </location>
</feature>
<feature type="compositionally biased region" description="Polar residues" evidence="1">
    <location>
        <begin position="1"/>
        <end position="13"/>
    </location>
</feature>
<feature type="region of interest" description="Disordered" evidence="1">
    <location>
        <begin position="249"/>
        <end position="283"/>
    </location>
</feature>
<dbReference type="AlphaFoldDB" id="A0A7N0UV53"/>
<sequence>MAVTETETSTGPQHSRAEAAAANGGHDTVQFTFARSNSVTSEIVELEEEEAGELFEISRAMTPIREVETEGSLFSFDINGGEDNVYVAVGKDEASVDALKWTLRHAVVDTATFVYLIHVFPVVRFIPTPLGNLPKSQVRPDQVEHYVTQERGKRRELLQKFISICSEYKVKVDTMLIESDTVGKAIQELIPVLNIRKLVIGTSRSYSRISKSRKSGSGIADQILQNAPEYCDVKVISQGKEVDMQMIDLSSPRTARSSSATAGSNENDDRDEPNSIFGSSRHGGDYPKAGSVTCGCFKL</sequence>
<evidence type="ECO:0000313" key="2">
    <source>
        <dbReference type="EnsemblPlants" id="Kaladp0089s0130.1.v1.1"/>
    </source>
</evidence>
<dbReference type="CDD" id="cd01989">
    <property type="entry name" value="USP_STK_Ubox_N"/>
    <property type="match status" value="1"/>
</dbReference>
<organism evidence="2 3">
    <name type="scientific">Kalanchoe fedtschenkoi</name>
    <name type="common">Lavender scallops</name>
    <name type="synonym">South American air plant</name>
    <dbReference type="NCBI Taxonomy" id="63787"/>
    <lineage>
        <taxon>Eukaryota</taxon>
        <taxon>Viridiplantae</taxon>
        <taxon>Streptophyta</taxon>
        <taxon>Embryophyta</taxon>
        <taxon>Tracheophyta</taxon>
        <taxon>Spermatophyta</taxon>
        <taxon>Magnoliopsida</taxon>
        <taxon>eudicotyledons</taxon>
        <taxon>Gunneridae</taxon>
        <taxon>Pentapetalae</taxon>
        <taxon>Saxifragales</taxon>
        <taxon>Crassulaceae</taxon>
        <taxon>Kalanchoe</taxon>
    </lineage>
</organism>
<dbReference type="PANTHER" id="PTHR47382">
    <property type="entry name" value="U-BOX DOMAIN-CONTAINING PROTEIN 52-LIKE"/>
    <property type="match status" value="1"/>
</dbReference>
<dbReference type="EnsemblPlants" id="Kaladp0089s0130.1.v1.1">
    <property type="protein sequence ID" value="Kaladp0089s0130.1.v1.1"/>
    <property type="gene ID" value="Kaladp0089s0130.v1.1"/>
</dbReference>
<keyword evidence="3" id="KW-1185">Reference proteome</keyword>
<accession>A0A7N0UV53</accession>
<evidence type="ECO:0000256" key="1">
    <source>
        <dbReference type="SAM" id="MobiDB-lite"/>
    </source>
</evidence>
<dbReference type="OMA" id="ICIVLIH"/>
<feature type="region of interest" description="Disordered" evidence="1">
    <location>
        <begin position="1"/>
        <end position="24"/>
    </location>
</feature>
<dbReference type="PANTHER" id="PTHR47382:SF3">
    <property type="entry name" value="ADENINE NUCLEOTIDE ALPHA HYDROLASES-LIKE SUPERFAMILY PROTEIN"/>
    <property type="match status" value="1"/>
</dbReference>
<name>A0A7N0UV53_KALFE</name>
<evidence type="ECO:0000313" key="3">
    <source>
        <dbReference type="Proteomes" id="UP000594263"/>
    </source>
</evidence>
<dbReference type="Gene3D" id="3.40.50.620">
    <property type="entry name" value="HUPs"/>
    <property type="match status" value="1"/>
</dbReference>